<dbReference type="PANTHER" id="PTHR48020">
    <property type="entry name" value="PROTON MYO-INOSITOL COTRANSPORTER"/>
    <property type="match status" value="1"/>
</dbReference>
<evidence type="ECO:0000256" key="5">
    <source>
        <dbReference type="ARBA" id="ARBA00023136"/>
    </source>
</evidence>
<feature type="transmembrane region" description="Helical" evidence="6">
    <location>
        <begin position="175"/>
        <end position="200"/>
    </location>
</feature>
<feature type="transmembrane region" description="Helical" evidence="6">
    <location>
        <begin position="71"/>
        <end position="98"/>
    </location>
</feature>
<name>A0A7S0GNV7_MICPS</name>
<evidence type="ECO:0000256" key="3">
    <source>
        <dbReference type="ARBA" id="ARBA00022692"/>
    </source>
</evidence>
<protein>
    <recommendedName>
        <fullName evidence="8">Major facilitator superfamily</fullName>
    </recommendedName>
</protein>
<feature type="transmembrane region" description="Helical" evidence="6">
    <location>
        <begin position="39"/>
        <end position="59"/>
    </location>
</feature>
<keyword evidence="2" id="KW-0813">Transport</keyword>
<dbReference type="Gene3D" id="1.20.1250.20">
    <property type="entry name" value="MFS general substrate transporter like domains"/>
    <property type="match status" value="1"/>
</dbReference>
<dbReference type="GO" id="GO:0016020">
    <property type="term" value="C:membrane"/>
    <property type="evidence" value="ECO:0007669"/>
    <property type="project" value="UniProtKB-SubCell"/>
</dbReference>
<dbReference type="AlphaFoldDB" id="A0A7S0GNV7"/>
<sequence length="239" mass="23707">MGGGSTVLIAVTTLGGLSLPSNTASVALVSGFEDTPRAAWAFSVAKLLGALLAVVASRPDPDGFGKLSRRVTFLLSVCGMLAANVAVVASLVVAPPLYEEKDTSHGVPVNAGDAVRALAPLLFASAHALGAATTPWLVAAEAFPFAARGLALGLVAAAHWSFLLDVQRGFGAAAAYGTAGGVGAFSAFGLACAAGVSLVAPRGQTLVPDADGVALERAGARGKAGNADRKRTIGIAQGF</sequence>
<accession>A0A7S0GNV7</accession>
<evidence type="ECO:0000256" key="2">
    <source>
        <dbReference type="ARBA" id="ARBA00022448"/>
    </source>
</evidence>
<dbReference type="GO" id="GO:0022857">
    <property type="term" value="F:transmembrane transporter activity"/>
    <property type="evidence" value="ECO:0007669"/>
    <property type="project" value="InterPro"/>
</dbReference>
<feature type="transmembrane region" description="Helical" evidence="6">
    <location>
        <begin position="145"/>
        <end position="163"/>
    </location>
</feature>
<gene>
    <name evidence="7" type="ORF">MSP1401_LOCUS102</name>
</gene>
<proteinExistence type="predicted"/>
<keyword evidence="5 6" id="KW-0472">Membrane</keyword>
<evidence type="ECO:0000256" key="6">
    <source>
        <dbReference type="SAM" id="Phobius"/>
    </source>
</evidence>
<organism evidence="7">
    <name type="scientific">Micromonas pusilla</name>
    <name type="common">Picoplanktonic green alga</name>
    <name type="synonym">Chromulina pusilla</name>
    <dbReference type="NCBI Taxonomy" id="38833"/>
    <lineage>
        <taxon>Eukaryota</taxon>
        <taxon>Viridiplantae</taxon>
        <taxon>Chlorophyta</taxon>
        <taxon>Mamiellophyceae</taxon>
        <taxon>Mamiellales</taxon>
        <taxon>Mamiellaceae</taxon>
        <taxon>Micromonas</taxon>
    </lineage>
</organism>
<dbReference type="PANTHER" id="PTHR48020:SF12">
    <property type="entry name" value="PROTON MYO-INOSITOL COTRANSPORTER"/>
    <property type="match status" value="1"/>
</dbReference>
<evidence type="ECO:0008006" key="8">
    <source>
        <dbReference type="Google" id="ProtNLM"/>
    </source>
</evidence>
<comment type="subcellular location">
    <subcellularLocation>
        <location evidence="1">Membrane</location>
    </subcellularLocation>
</comment>
<keyword evidence="4 6" id="KW-1133">Transmembrane helix</keyword>
<dbReference type="InterPro" id="IPR005828">
    <property type="entry name" value="MFS_sugar_transport-like"/>
</dbReference>
<dbReference type="InterPro" id="IPR050814">
    <property type="entry name" value="Myo-inositol_Transporter"/>
</dbReference>
<feature type="transmembrane region" description="Helical" evidence="6">
    <location>
        <begin position="118"/>
        <end position="138"/>
    </location>
</feature>
<dbReference type="InterPro" id="IPR036259">
    <property type="entry name" value="MFS_trans_sf"/>
</dbReference>
<reference evidence="7" key="1">
    <citation type="submission" date="2021-01" db="EMBL/GenBank/DDBJ databases">
        <authorList>
            <person name="Corre E."/>
            <person name="Pelletier E."/>
            <person name="Niang G."/>
            <person name="Scheremetjew M."/>
            <person name="Finn R."/>
            <person name="Kale V."/>
            <person name="Holt S."/>
            <person name="Cochrane G."/>
            <person name="Meng A."/>
            <person name="Brown T."/>
            <person name="Cohen L."/>
        </authorList>
    </citation>
    <scope>NUCLEOTIDE SEQUENCE</scope>
    <source>
        <strain evidence="7">CCAC1681</strain>
    </source>
</reference>
<evidence type="ECO:0000256" key="1">
    <source>
        <dbReference type="ARBA" id="ARBA00004370"/>
    </source>
</evidence>
<dbReference type="EMBL" id="HBEN01000111">
    <property type="protein sequence ID" value="CAD8428855.1"/>
    <property type="molecule type" value="Transcribed_RNA"/>
</dbReference>
<dbReference type="Pfam" id="PF00083">
    <property type="entry name" value="Sugar_tr"/>
    <property type="match status" value="1"/>
</dbReference>
<evidence type="ECO:0000256" key="4">
    <source>
        <dbReference type="ARBA" id="ARBA00022989"/>
    </source>
</evidence>
<keyword evidence="3 6" id="KW-0812">Transmembrane</keyword>
<evidence type="ECO:0000313" key="7">
    <source>
        <dbReference type="EMBL" id="CAD8428855.1"/>
    </source>
</evidence>